<dbReference type="GO" id="GO:0005886">
    <property type="term" value="C:plasma membrane"/>
    <property type="evidence" value="ECO:0007669"/>
    <property type="project" value="UniProtKB-SubCell"/>
</dbReference>
<dbReference type="InterPro" id="IPR035906">
    <property type="entry name" value="MetI-like_sf"/>
</dbReference>
<dbReference type="SUPFAM" id="SSF161098">
    <property type="entry name" value="MetI-like"/>
    <property type="match status" value="1"/>
</dbReference>
<dbReference type="PROSITE" id="PS50928">
    <property type="entry name" value="ABC_TM1"/>
    <property type="match status" value="1"/>
</dbReference>
<dbReference type="Proteomes" id="UP000317078">
    <property type="component" value="Unassembled WGS sequence"/>
</dbReference>
<evidence type="ECO:0000256" key="1">
    <source>
        <dbReference type="ARBA" id="ARBA00004651"/>
    </source>
</evidence>
<keyword evidence="3 8" id="KW-0813">Transport</keyword>
<dbReference type="OrthoDB" id="7915284at2"/>
<evidence type="ECO:0000256" key="2">
    <source>
        <dbReference type="ARBA" id="ARBA00007069"/>
    </source>
</evidence>
<feature type="transmembrane region" description="Helical" evidence="8">
    <location>
        <begin position="140"/>
        <end position="163"/>
    </location>
</feature>
<feature type="transmembrane region" description="Helical" evidence="8">
    <location>
        <begin position="97"/>
        <end position="120"/>
    </location>
</feature>
<keyword evidence="5 8" id="KW-0812">Transmembrane</keyword>
<keyword evidence="6 8" id="KW-1133">Transmembrane helix</keyword>
<dbReference type="Gene3D" id="1.10.3720.10">
    <property type="entry name" value="MetI-like"/>
    <property type="match status" value="1"/>
</dbReference>
<feature type="domain" description="ABC transmembrane type-1" evidence="9">
    <location>
        <begin position="59"/>
        <end position="265"/>
    </location>
</feature>
<sequence length="282" mass="29809">MAALVLPAGLLVTLLLVAPMLLLFRISLNEYSPTEMMVEATTAANYLRAVADPYYRSVLGTTLAVATGSTLLALVLGFPAAYWLARMQGRWKSLATILVLFPLLVGNVVRAAGWLALLGNGGAINAALLGLGLVAAPLPLLYNTGAVVAGIVAVVLPYMVLTLSAIIESIPRQTEEAASNLGARPMTVFRRVVLPLALPGVAAGSVLVFVLCMNTYASAVLLGGPRFKMMAPAVYDQFVRGNNWPFGAALAFILLGITLVLTVAGSAVLGRRYRRRETEERA</sequence>
<evidence type="ECO:0000259" key="9">
    <source>
        <dbReference type="PROSITE" id="PS50928"/>
    </source>
</evidence>
<evidence type="ECO:0000256" key="3">
    <source>
        <dbReference type="ARBA" id="ARBA00022448"/>
    </source>
</evidence>
<comment type="caution">
    <text evidence="10">The sequence shown here is derived from an EMBL/GenBank/DDBJ whole genome shotgun (WGS) entry which is preliminary data.</text>
</comment>
<dbReference type="CDD" id="cd06261">
    <property type="entry name" value="TM_PBP2"/>
    <property type="match status" value="1"/>
</dbReference>
<proteinExistence type="inferred from homology"/>
<evidence type="ECO:0000256" key="7">
    <source>
        <dbReference type="ARBA" id="ARBA00023136"/>
    </source>
</evidence>
<dbReference type="Pfam" id="PF00528">
    <property type="entry name" value="BPD_transp_1"/>
    <property type="match status" value="1"/>
</dbReference>
<evidence type="ECO:0000256" key="8">
    <source>
        <dbReference type="RuleBase" id="RU363032"/>
    </source>
</evidence>
<comment type="similarity">
    <text evidence="2">Belongs to the binding-protein-dependent transport system permease family. CysTW subfamily.</text>
</comment>
<evidence type="ECO:0000313" key="10">
    <source>
        <dbReference type="EMBL" id="TPG53844.1"/>
    </source>
</evidence>
<keyword evidence="4" id="KW-1003">Cell membrane</keyword>
<feature type="transmembrane region" description="Helical" evidence="8">
    <location>
        <begin position="244"/>
        <end position="269"/>
    </location>
</feature>
<reference evidence="10 11" key="1">
    <citation type="journal article" date="2019" name="Environ. Microbiol.">
        <title>Species interactions and distinct microbial communities in high Arctic permafrost affected cryosols are associated with the CH4 and CO2 gas fluxes.</title>
        <authorList>
            <person name="Altshuler I."/>
            <person name="Hamel J."/>
            <person name="Turney S."/>
            <person name="Magnuson E."/>
            <person name="Levesque R."/>
            <person name="Greer C."/>
            <person name="Whyte L.G."/>
        </authorList>
    </citation>
    <scope>NUCLEOTIDE SEQUENCE [LARGE SCALE GENOMIC DNA]</scope>
    <source>
        <strain evidence="10 11">S9.3B</strain>
    </source>
</reference>
<protein>
    <submittedName>
        <fullName evidence="10">ABC transporter permease</fullName>
    </submittedName>
</protein>
<dbReference type="AlphaFoldDB" id="A0A502FWI8"/>
<dbReference type="RefSeq" id="WP_140884607.1">
    <property type="nucleotide sequence ID" value="NZ_RCZP01000014.1"/>
</dbReference>
<name>A0A502FWI8_9PROT</name>
<organism evidence="10 11">
    <name type="scientific">Muricoccus nepalensis</name>
    <dbReference type="NCBI Taxonomy" id="1854500"/>
    <lineage>
        <taxon>Bacteria</taxon>
        <taxon>Pseudomonadati</taxon>
        <taxon>Pseudomonadota</taxon>
        <taxon>Alphaproteobacteria</taxon>
        <taxon>Acetobacterales</taxon>
        <taxon>Roseomonadaceae</taxon>
        <taxon>Muricoccus</taxon>
    </lineage>
</organism>
<keyword evidence="11" id="KW-1185">Reference proteome</keyword>
<feature type="transmembrane region" description="Helical" evidence="8">
    <location>
        <begin position="192"/>
        <end position="224"/>
    </location>
</feature>
<dbReference type="PANTHER" id="PTHR42929:SF5">
    <property type="entry name" value="ABC TRANSPORTER PERMEASE PROTEIN"/>
    <property type="match status" value="1"/>
</dbReference>
<keyword evidence="7 8" id="KW-0472">Membrane</keyword>
<gene>
    <name evidence="10" type="ORF">EAH89_15495</name>
</gene>
<dbReference type="EMBL" id="RCZP01000014">
    <property type="protein sequence ID" value="TPG53844.1"/>
    <property type="molecule type" value="Genomic_DNA"/>
</dbReference>
<evidence type="ECO:0000313" key="11">
    <source>
        <dbReference type="Proteomes" id="UP000317078"/>
    </source>
</evidence>
<dbReference type="GO" id="GO:0055085">
    <property type="term" value="P:transmembrane transport"/>
    <property type="evidence" value="ECO:0007669"/>
    <property type="project" value="InterPro"/>
</dbReference>
<comment type="subcellular location">
    <subcellularLocation>
        <location evidence="1 8">Cell membrane</location>
        <topology evidence="1 8">Multi-pass membrane protein</topology>
    </subcellularLocation>
</comment>
<evidence type="ECO:0000256" key="6">
    <source>
        <dbReference type="ARBA" id="ARBA00022989"/>
    </source>
</evidence>
<evidence type="ECO:0000256" key="5">
    <source>
        <dbReference type="ARBA" id="ARBA00022692"/>
    </source>
</evidence>
<dbReference type="PANTHER" id="PTHR42929">
    <property type="entry name" value="INNER MEMBRANE ABC TRANSPORTER PERMEASE PROTEIN YDCU-RELATED-RELATED"/>
    <property type="match status" value="1"/>
</dbReference>
<feature type="transmembrane region" description="Helical" evidence="8">
    <location>
        <begin position="63"/>
        <end position="85"/>
    </location>
</feature>
<dbReference type="InterPro" id="IPR000515">
    <property type="entry name" value="MetI-like"/>
</dbReference>
<accession>A0A502FWI8</accession>
<evidence type="ECO:0000256" key="4">
    <source>
        <dbReference type="ARBA" id="ARBA00022475"/>
    </source>
</evidence>